<evidence type="ECO:0000313" key="2">
    <source>
        <dbReference type="Proteomes" id="UP000694844"/>
    </source>
</evidence>
<dbReference type="GeneID" id="111100125"/>
<organism evidence="2 3">
    <name type="scientific">Crassostrea virginica</name>
    <name type="common">Eastern oyster</name>
    <dbReference type="NCBI Taxonomy" id="6565"/>
    <lineage>
        <taxon>Eukaryota</taxon>
        <taxon>Metazoa</taxon>
        <taxon>Spiralia</taxon>
        <taxon>Lophotrochozoa</taxon>
        <taxon>Mollusca</taxon>
        <taxon>Bivalvia</taxon>
        <taxon>Autobranchia</taxon>
        <taxon>Pteriomorphia</taxon>
        <taxon>Ostreida</taxon>
        <taxon>Ostreoidea</taxon>
        <taxon>Ostreidae</taxon>
        <taxon>Crassostrea</taxon>
    </lineage>
</organism>
<dbReference type="AlphaFoldDB" id="A0A8B8AC04"/>
<keyword evidence="1" id="KW-0732">Signal</keyword>
<dbReference type="OrthoDB" id="10059790at2759"/>
<name>A0A8B8AC04_CRAVI</name>
<accession>A0A8B8AC04</accession>
<feature type="chain" id="PRO_5034311742" evidence="1">
    <location>
        <begin position="23"/>
        <end position="284"/>
    </location>
</feature>
<evidence type="ECO:0000313" key="3">
    <source>
        <dbReference type="RefSeq" id="XP_022287459.1"/>
    </source>
</evidence>
<evidence type="ECO:0000256" key="1">
    <source>
        <dbReference type="SAM" id="SignalP"/>
    </source>
</evidence>
<protein>
    <submittedName>
        <fullName evidence="3">Uncharacterized protein LOC111100125</fullName>
    </submittedName>
</protein>
<dbReference type="KEGG" id="cvn:111100125"/>
<dbReference type="Proteomes" id="UP000694844">
    <property type="component" value="Chromosome 6"/>
</dbReference>
<reference evidence="3" key="1">
    <citation type="submission" date="2025-08" db="UniProtKB">
        <authorList>
            <consortium name="RefSeq"/>
        </authorList>
    </citation>
    <scope>IDENTIFICATION</scope>
    <source>
        <tissue evidence="3">Whole sample</tissue>
    </source>
</reference>
<dbReference type="RefSeq" id="XP_022287459.1">
    <property type="nucleotide sequence ID" value="XM_022431751.1"/>
</dbReference>
<gene>
    <name evidence="3" type="primary">LOC111100125</name>
</gene>
<proteinExistence type="predicted"/>
<keyword evidence="2" id="KW-1185">Reference proteome</keyword>
<feature type="signal peptide" evidence="1">
    <location>
        <begin position="1"/>
        <end position="22"/>
    </location>
</feature>
<sequence length="284" mass="32537">MKQPSLSVVLFFISLLVGFVWPCFKEDLGVINNAFLKCSTNESCEAQCYPGYVFPNGETQRIYSCIPLLFIEYAAIWRFHNVIPNDCANITIRLNNSKSTTEEAFSKACKYLVPNFTVHVTFETVVFEVATVFSTEYTNYTKRTLNLCSDLLQIGFQNLRIGRVFDNITCENETANYTLSTGLHIRDEYEKCPKGMELRNISSNESVSENVKHTCAHSITRQALQWNPQGKRKVGRPRYTWRRSVQAEMEAAGYKWRDMVRLAQNRTRWRSVVGGLCTTSVPQA</sequence>